<protein>
    <submittedName>
        <fullName evidence="2">Uncharacterized protein</fullName>
    </submittedName>
</protein>
<sequence length="495" mass="54855">MRTQRRTCVELSSLISSADDKDAVVNATPSSQVRGWIGSALYSRAVRSTDRSAITVDFEAGDDCKSPTTTRNLELLVLSATMPKSTYPIVESVITHDTDSQTRRPDNYVPENPTHTGLTTLLADYLGVHISTKGQLLRPNEPDRLDPIKNLLAGNKCYPTYKQPNRPHRQALGVKPHQEAQETERKHVQPKPLNNDDELKAENLGIFDHVHKGKGSKHIGYQGGKQLLDFPSQRRSGGGEPYVDGVPKVGRAISASSRNRRQGCSSEFHIQVTNSELDWDYCENRTTTENVKLPISSSTPSKLASLIVDTVASQDLDSQSHKPDHSEPESPSYTQLAKLIAGDSDVHTSTKERQLQPNRTHTIRQIRKLLAGFKLQSSPETSLLGAPLKEIIHGGLKRATSSSGRNFRPREETPLSKGQKTLRMKGSHRNHQADKYATEAPAKPSTQTRLPLRESDSLLLGVVYRSPSSPPEDDHFLIRTLGQLSSSYHFTHLLL</sequence>
<feature type="compositionally biased region" description="Basic and acidic residues" evidence="1">
    <location>
        <begin position="176"/>
        <end position="187"/>
    </location>
</feature>
<dbReference type="AlphaFoldDB" id="G7YHC3"/>
<feature type="region of interest" description="Disordered" evidence="1">
    <location>
        <begin position="160"/>
        <end position="197"/>
    </location>
</feature>
<keyword evidence="3" id="KW-1185">Reference proteome</keyword>
<dbReference type="EMBL" id="DF143281">
    <property type="protein sequence ID" value="GAA52356.1"/>
    <property type="molecule type" value="Genomic_DNA"/>
</dbReference>
<feature type="compositionally biased region" description="Basic residues" evidence="1">
    <location>
        <begin position="420"/>
        <end position="430"/>
    </location>
</feature>
<evidence type="ECO:0000313" key="3">
    <source>
        <dbReference type="Proteomes" id="UP000008909"/>
    </source>
</evidence>
<reference evidence="2" key="1">
    <citation type="journal article" date="2011" name="Genome Biol.">
        <title>The draft genome of the carcinogenic human liver fluke Clonorchis sinensis.</title>
        <authorList>
            <person name="Wang X."/>
            <person name="Chen W."/>
            <person name="Huang Y."/>
            <person name="Sun J."/>
            <person name="Men J."/>
            <person name="Liu H."/>
            <person name="Luo F."/>
            <person name="Guo L."/>
            <person name="Lv X."/>
            <person name="Deng C."/>
            <person name="Zhou C."/>
            <person name="Fan Y."/>
            <person name="Li X."/>
            <person name="Huang L."/>
            <person name="Hu Y."/>
            <person name="Liang C."/>
            <person name="Hu X."/>
            <person name="Xu J."/>
            <person name="Yu X."/>
        </authorList>
    </citation>
    <scope>NUCLEOTIDE SEQUENCE [LARGE SCALE GENOMIC DNA]</scope>
    <source>
        <strain evidence="2">Henan</strain>
    </source>
</reference>
<gene>
    <name evidence="2" type="ORF">CLF_107921</name>
</gene>
<name>G7YHC3_CLOSI</name>
<organism evidence="2 3">
    <name type="scientific">Clonorchis sinensis</name>
    <name type="common">Chinese liver fluke</name>
    <dbReference type="NCBI Taxonomy" id="79923"/>
    <lineage>
        <taxon>Eukaryota</taxon>
        <taxon>Metazoa</taxon>
        <taxon>Spiralia</taxon>
        <taxon>Lophotrochozoa</taxon>
        <taxon>Platyhelminthes</taxon>
        <taxon>Trematoda</taxon>
        <taxon>Digenea</taxon>
        <taxon>Opisthorchiida</taxon>
        <taxon>Opisthorchiata</taxon>
        <taxon>Opisthorchiidae</taxon>
        <taxon>Clonorchis</taxon>
    </lineage>
</organism>
<evidence type="ECO:0000313" key="2">
    <source>
        <dbReference type="EMBL" id="GAA52356.1"/>
    </source>
</evidence>
<accession>G7YHC3</accession>
<evidence type="ECO:0000256" key="1">
    <source>
        <dbReference type="SAM" id="MobiDB-lite"/>
    </source>
</evidence>
<feature type="region of interest" description="Disordered" evidence="1">
    <location>
        <begin position="396"/>
        <end position="449"/>
    </location>
</feature>
<feature type="non-terminal residue" evidence="2">
    <location>
        <position position="495"/>
    </location>
</feature>
<proteinExistence type="predicted"/>
<reference key="2">
    <citation type="submission" date="2011-10" db="EMBL/GenBank/DDBJ databases">
        <title>The genome and transcriptome sequence of Clonorchis sinensis provide insights into the carcinogenic liver fluke.</title>
        <authorList>
            <person name="Wang X."/>
            <person name="Huang Y."/>
            <person name="Chen W."/>
            <person name="Liu H."/>
            <person name="Guo L."/>
            <person name="Chen Y."/>
            <person name="Luo F."/>
            <person name="Zhou W."/>
            <person name="Sun J."/>
            <person name="Mao Q."/>
            <person name="Liang P."/>
            <person name="Zhou C."/>
            <person name="Tian Y."/>
            <person name="Men J."/>
            <person name="Lv X."/>
            <person name="Huang L."/>
            <person name="Zhou J."/>
            <person name="Hu Y."/>
            <person name="Li R."/>
            <person name="Zhang F."/>
            <person name="Lei H."/>
            <person name="Li X."/>
            <person name="Hu X."/>
            <person name="Liang C."/>
            <person name="Xu J."/>
            <person name="Wu Z."/>
            <person name="Yu X."/>
        </authorList>
    </citation>
    <scope>NUCLEOTIDE SEQUENCE</scope>
    <source>
        <strain>Henan</strain>
    </source>
</reference>
<dbReference type="Proteomes" id="UP000008909">
    <property type="component" value="Unassembled WGS sequence"/>
</dbReference>